<protein>
    <submittedName>
        <fullName evidence="1">XisH family protein</fullName>
    </submittedName>
</protein>
<organism evidence="1 2">
    <name type="scientific">Limnothrix redekei LRLZ20PSL1</name>
    <dbReference type="NCBI Taxonomy" id="3112953"/>
    <lineage>
        <taxon>Bacteria</taxon>
        <taxon>Bacillati</taxon>
        <taxon>Cyanobacteriota</taxon>
        <taxon>Cyanophyceae</taxon>
        <taxon>Pseudanabaenales</taxon>
        <taxon>Pseudanabaenaceae</taxon>
        <taxon>Limnothrix</taxon>
    </lineage>
</organism>
<dbReference type="SUPFAM" id="SSF52980">
    <property type="entry name" value="Restriction endonuclease-like"/>
    <property type="match status" value="1"/>
</dbReference>
<sequence>MPARDLVHDAVCQALIKDGWTITDDPLYILVDDVRLSIDLGAERILGASKSGQTIAVEIKSFLGNSDLFAYHLALGQFLNYRLALKRTNPDRTLYLAISQDIYEEFFIKSFIQDSIAEYSIKLIIIDLVSQDIVLWKE</sequence>
<dbReference type="RefSeq" id="WP_393010721.1">
    <property type="nucleotide sequence ID" value="NZ_JAZAQF010000017.1"/>
</dbReference>
<dbReference type="CDD" id="cd22366">
    <property type="entry name" value="XisH-like"/>
    <property type="match status" value="1"/>
</dbReference>
<evidence type="ECO:0000313" key="1">
    <source>
        <dbReference type="EMBL" id="MFG3816665.1"/>
    </source>
</evidence>
<comment type="caution">
    <text evidence="1">The sequence shown here is derived from an EMBL/GenBank/DDBJ whole genome shotgun (WGS) entry which is preliminary data.</text>
</comment>
<dbReference type="Pfam" id="PF08814">
    <property type="entry name" value="XisH"/>
    <property type="match status" value="1"/>
</dbReference>
<reference evidence="2" key="1">
    <citation type="journal article" date="2024" name="Algal Res.">
        <title>Biochemical, toxicological and genomic investigation of a high-biomass producing Limnothrix strain isolated from Italian shallow drinking water reservoir.</title>
        <authorList>
            <person name="Simonazzi M."/>
            <person name="Shishido T.K."/>
            <person name="Delbaje E."/>
            <person name="Wahlsten M."/>
            <person name="Fewer D.P."/>
            <person name="Sivonen K."/>
            <person name="Pezzolesi L."/>
            <person name="Pistocchi R."/>
        </authorList>
    </citation>
    <scope>NUCLEOTIDE SEQUENCE [LARGE SCALE GENOMIC DNA]</scope>
    <source>
        <strain evidence="2">LRLZ20PSL1</strain>
    </source>
</reference>
<keyword evidence="2" id="KW-1185">Reference proteome</keyword>
<evidence type="ECO:0000313" key="2">
    <source>
        <dbReference type="Proteomes" id="UP001604335"/>
    </source>
</evidence>
<proteinExistence type="predicted"/>
<dbReference type="InterPro" id="IPR011335">
    <property type="entry name" value="Restrct_endonuc-II-like"/>
</dbReference>
<accession>A0ABW7C929</accession>
<dbReference type="EMBL" id="JAZAQF010000017">
    <property type="protein sequence ID" value="MFG3816665.1"/>
    <property type="molecule type" value="Genomic_DNA"/>
</dbReference>
<dbReference type="Gene3D" id="3.40.1350.10">
    <property type="match status" value="1"/>
</dbReference>
<dbReference type="Proteomes" id="UP001604335">
    <property type="component" value="Unassembled WGS sequence"/>
</dbReference>
<gene>
    <name evidence="1" type="ORF">VPK24_03370</name>
</gene>
<name>A0ABW7C929_9CYAN</name>
<dbReference type="InterPro" id="IPR011856">
    <property type="entry name" value="tRNA_endonuc-like_dom_sf"/>
</dbReference>
<dbReference type="InterPro" id="IPR014919">
    <property type="entry name" value="XisH"/>
</dbReference>